<dbReference type="AlphaFoldDB" id="A0A8J4LRM8"/>
<evidence type="ECO:0000313" key="6">
    <source>
        <dbReference type="Proteomes" id="UP000722791"/>
    </source>
</evidence>
<dbReference type="EMBL" id="BNCQ01000021">
    <property type="protein sequence ID" value="GIM06456.1"/>
    <property type="molecule type" value="Genomic_DNA"/>
</dbReference>
<evidence type="ECO:0000256" key="3">
    <source>
        <dbReference type="PROSITE-ProRule" id="PRU00209"/>
    </source>
</evidence>
<dbReference type="PANTHER" id="PTHR11586">
    <property type="entry name" value="TRNA-AMINOACYLATION COFACTOR ARC1 FAMILY MEMBER"/>
    <property type="match status" value="1"/>
</dbReference>
<keyword evidence="2 3" id="KW-0694">RNA-binding</keyword>
<name>A0A8J4LRM8_9CHLO</name>
<dbReference type="Proteomes" id="UP000722791">
    <property type="component" value="Unassembled WGS sequence"/>
</dbReference>
<evidence type="ECO:0000256" key="2">
    <source>
        <dbReference type="ARBA" id="ARBA00022884"/>
    </source>
</evidence>
<accession>A0A8J4LRM8</accession>
<dbReference type="InterPro" id="IPR002547">
    <property type="entry name" value="tRNA-bd_dom"/>
</dbReference>
<sequence length="289" mass="31323">HHATDINNNKFKSLKDLFLLEPYPNILIPYPKSSTRAVLLEMSAHLNVARRGAGARRSVRDALPFTPYRPFSAARVTGTTPHARAIFALRLQEQRAQYSAICNAAASATESAAAPAASDAAADPATMDIRVGKIVKCEQHPDAESLYVEQIDVGESEPRTIVSGLVKFVSLEAMQDRKVIVLCNLKPRNMRGIKSNGMVLCASNDAHDAVEPLAPPADAPVGERVYFGEEGKNQAAPAEPNRVQKKKYWEAVQPLLKTDGEATARFRDAVMLTSTGPVRAANLKNANIA</sequence>
<protein>
    <recommendedName>
        <fullName evidence="4">tRNA-binding domain-containing protein</fullName>
    </recommendedName>
</protein>
<dbReference type="Gene3D" id="2.40.50.140">
    <property type="entry name" value="Nucleic acid-binding proteins"/>
    <property type="match status" value="1"/>
</dbReference>
<dbReference type="Pfam" id="PF01588">
    <property type="entry name" value="tRNA_bind"/>
    <property type="match status" value="1"/>
</dbReference>
<dbReference type="SUPFAM" id="SSF50249">
    <property type="entry name" value="Nucleic acid-binding proteins"/>
    <property type="match status" value="1"/>
</dbReference>
<dbReference type="InterPro" id="IPR051270">
    <property type="entry name" value="Tyrosine-tRNA_ligase_regulator"/>
</dbReference>
<organism evidence="5 6">
    <name type="scientific">Volvox reticuliferus</name>
    <dbReference type="NCBI Taxonomy" id="1737510"/>
    <lineage>
        <taxon>Eukaryota</taxon>
        <taxon>Viridiplantae</taxon>
        <taxon>Chlorophyta</taxon>
        <taxon>core chlorophytes</taxon>
        <taxon>Chlorophyceae</taxon>
        <taxon>CS clade</taxon>
        <taxon>Chlamydomonadales</taxon>
        <taxon>Volvocaceae</taxon>
        <taxon>Volvox</taxon>
    </lineage>
</organism>
<feature type="domain" description="TRNA-binding" evidence="4">
    <location>
        <begin position="123"/>
        <end position="226"/>
    </location>
</feature>
<evidence type="ECO:0000256" key="1">
    <source>
        <dbReference type="ARBA" id="ARBA00022555"/>
    </source>
</evidence>
<dbReference type="FunFam" id="2.40.50.140:FF:000225">
    <property type="entry name" value="tyrosine--tRNA ligase, cytoplasmic"/>
    <property type="match status" value="1"/>
</dbReference>
<comment type="caution">
    <text evidence="5">The sequence shown here is derived from an EMBL/GenBank/DDBJ whole genome shotgun (WGS) entry which is preliminary data.</text>
</comment>
<reference evidence="5" key="1">
    <citation type="journal article" date="2021" name="Proc. Natl. Acad. Sci. U.S.A.">
        <title>Three genomes in the algal genus Volvox reveal the fate of a haploid sex-determining region after a transition to homothallism.</title>
        <authorList>
            <person name="Yamamoto K."/>
            <person name="Hamaji T."/>
            <person name="Kawai-Toyooka H."/>
            <person name="Matsuzaki R."/>
            <person name="Takahashi F."/>
            <person name="Nishimura Y."/>
            <person name="Kawachi M."/>
            <person name="Noguchi H."/>
            <person name="Minakuchi Y."/>
            <person name="Umen J.G."/>
            <person name="Toyoda A."/>
            <person name="Nozaki H."/>
        </authorList>
    </citation>
    <scope>NUCLEOTIDE SEQUENCE</scope>
    <source>
        <strain evidence="5">NIES-3785</strain>
    </source>
</reference>
<dbReference type="PANTHER" id="PTHR11586:SF47">
    <property type="entry name" value="NUCLEIC ACID-BINDING, OB-FOLD-LIKE PROTEIN"/>
    <property type="match status" value="1"/>
</dbReference>
<proteinExistence type="predicted"/>
<keyword evidence="1 3" id="KW-0820">tRNA-binding</keyword>
<gene>
    <name evidence="5" type="ORF">Vretimale_10771</name>
</gene>
<dbReference type="PROSITE" id="PS50886">
    <property type="entry name" value="TRBD"/>
    <property type="match status" value="1"/>
</dbReference>
<evidence type="ECO:0000313" key="5">
    <source>
        <dbReference type="EMBL" id="GIM06456.1"/>
    </source>
</evidence>
<feature type="non-terminal residue" evidence="5">
    <location>
        <position position="1"/>
    </location>
</feature>
<evidence type="ECO:0000259" key="4">
    <source>
        <dbReference type="PROSITE" id="PS50886"/>
    </source>
</evidence>
<dbReference type="InterPro" id="IPR012340">
    <property type="entry name" value="NA-bd_OB-fold"/>
</dbReference>
<dbReference type="CDD" id="cd02799">
    <property type="entry name" value="tRNA_bind_EMAP-II_like"/>
    <property type="match status" value="1"/>
</dbReference>
<dbReference type="GO" id="GO:0000049">
    <property type="term" value="F:tRNA binding"/>
    <property type="evidence" value="ECO:0007669"/>
    <property type="project" value="UniProtKB-UniRule"/>
</dbReference>